<protein>
    <recommendedName>
        <fullName evidence="3">HrpE/YscL family type III secretion apparatus protein</fullName>
    </recommendedName>
</protein>
<proteinExistence type="predicted"/>
<keyword evidence="2" id="KW-1185">Reference proteome</keyword>
<gene>
    <name evidence="1" type="ORF">C0Z19_18020</name>
</gene>
<sequence>MPVDLQRRDKTLLHRVGRRLHEMSFTARRIALSSDDDVKPTRLVYRYDEVRQLRDVAAAVERARRAAAAMVAHARQTASSIDAGAAAARRAREKDAELVLITRARALEESYRFAHASLTRHIEATLDAVLTVALTRLGAAIEPEVRLRIVRDELAKAAGPQPGASLHLCAADASTYCSARLTSPWPVMIDDALAPGCCRLASDHGEWSLDFDALMASLCSPAPIGTSDANASTDKAL</sequence>
<comment type="caution">
    <text evidence="1">The sequence shown here is derived from an EMBL/GenBank/DDBJ whole genome shotgun (WGS) entry which is preliminary data.</text>
</comment>
<organism evidence="1 2">
    <name type="scientific">Trinickia soli</name>
    <dbReference type="NCBI Taxonomy" id="380675"/>
    <lineage>
        <taxon>Bacteria</taxon>
        <taxon>Pseudomonadati</taxon>
        <taxon>Pseudomonadota</taxon>
        <taxon>Betaproteobacteria</taxon>
        <taxon>Burkholderiales</taxon>
        <taxon>Burkholderiaceae</taxon>
        <taxon>Trinickia</taxon>
    </lineage>
</organism>
<name>A0A2N7VXI5_9BURK</name>
<dbReference type="Proteomes" id="UP000235347">
    <property type="component" value="Unassembled WGS sequence"/>
</dbReference>
<evidence type="ECO:0000313" key="1">
    <source>
        <dbReference type="EMBL" id="PMS21864.1"/>
    </source>
</evidence>
<dbReference type="EMBL" id="PNYB01000015">
    <property type="protein sequence ID" value="PMS21864.1"/>
    <property type="molecule type" value="Genomic_DNA"/>
</dbReference>
<evidence type="ECO:0008006" key="3">
    <source>
        <dbReference type="Google" id="ProtNLM"/>
    </source>
</evidence>
<evidence type="ECO:0000313" key="2">
    <source>
        <dbReference type="Proteomes" id="UP000235347"/>
    </source>
</evidence>
<accession>A0A2N7VXI5</accession>
<reference evidence="1 2" key="1">
    <citation type="submission" date="2018-01" db="EMBL/GenBank/DDBJ databases">
        <title>Whole genome analyses suggest that Burkholderia sensu lato contains two further novel genera in the rhizoxinica-symbiotica group Mycetohabitans gen. nov., and Trinickia gen. nov.: implications for the evolution of diazotrophy and nodulation in the Burkholderiaceae.</title>
        <authorList>
            <person name="Estrada-de los Santos P."/>
            <person name="Palmer M."/>
            <person name="Chavez-Ramirez B."/>
            <person name="Beukes C."/>
            <person name="Steenkamp E.T."/>
            <person name="Hirsch A.M."/>
            <person name="Manyaka P."/>
            <person name="Maluk M."/>
            <person name="Lafos M."/>
            <person name="Crook M."/>
            <person name="Gross E."/>
            <person name="Simon M.F."/>
            <person name="Bueno dos Reis Junior F."/>
            <person name="Poole P.S."/>
            <person name="Venter S.N."/>
            <person name="James E.K."/>
        </authorList>
    </citation>
    <scope>NUCLEOTIDE SEQUENCE [LARGE SCALE GENOMIC DNA]</scope>
    <source>
        <strain evidence="1 2">GP25-8</strain>
    </source>
</reference>
<dbReference type="AlphaFoldDB" id="A0A2N7VXI5"/>